<evidence type="ECO:0000313" key="3">
    <source>
        <dbReference type="WBParaSite" id="PSAMB.scaffold138size73596.g2588.t1"/>
    </source>
</evidence>
<organism evidence="2 3">
    <name type="scientific">Plectus sambesii</name>
    <dbReference type="NCBI Taxonomy" id="2011161"/>
    <lineage>
        <taxon>Eukaryota</taxon>
        <taxon>Metazoa</taxon>
        <taxon>Ecdysozoa</taxon>
        <taxon>Nematoda</taxon>
        <taxon>Chromadorea</taxon>
        <taxon>Plectida</taxon>
        <taxon>Plectina</taxon>
        <taxon>Plectoidea</taxon>
        <taxon>Plectidae</taxon>
        <taxon>Plectus</taxon>
    </lineage>
</organism>
<keyword evidence="2" id="KW-1185">Reference proteome</keyword>
<reference evidence="3" key="1">
    <citation type="submission" date="2022-11" db="UniProtKB">
        <authorList>
            <consortium name="WormBaseParasite"/>
        </authorList>
    </citation>
    <scope>IDENTIFICATION</scope>
</reference>
<feature type="region of interest" description="Disordered" evidence="1">
    <location>
        <begin position="145"/>
        <end position="190"/>
    </location>
</feature>
<name>A0A914V1S2_9BILA</name>
<feature type="compositionally biased region" description="Low complexity" evidence="1">
    <location>
        <begin position="348"/>
        <end position="361"/>
    </location>
</feature>
<feature type="region of interest" description="Disordered" evidence="1">
    <location>
        <begin position="388"/>
        <end position="414"/>
    </location>
</feature>
<feature type="compositionally biased region" description="Polar residues" evidence="1">
    <location>
        <begin position="330"/>
        <end position="341"/>
    </location>
</feature>
<feature type="compositionally biased region" description="Polar residues" evidence="1">
    <location>
        <begin position="161"/>
        <end position="180"/>
    </location>
</feature>
<proteinExistence type="predicted"/>
<evidence type="ECO:0000313" key="2">
    <source>
        <dbReference type="Proteomes" id="UP000887566"/>
    </source>
</evidence>
<feature type="compositionally biased region" description="Pro residues" evidence="1">
    <location>
        <begin position="390"/>
        <end position="407"/>
    </location>
</feature>
<dbReference type="WBParaSite" id="PSAMB.scaffold138size73596.g2588.t1">
    <property type="protein sequence ID" value="PSAMB.scaffold138size73596.g2588.t1"/>
    <property type="gene ID" value="PSAMB.scaffold138size73596.g2588"/>
</dbReference>
<sequence>MPTALCADDSCLSSSDHAAGLAKSSSLHTVVAGVPPHQTPVAAAAALSRSLVQRTDSNASVRQNQSGWYNARKTYRSVAFGTWQVGSARQLFNQSQSELVPDEDGQPPAPEEDSHRRCKFGMYGPSVSFDGNRTYAVRPQHAAGGYHTIAGPHRRRPILDSTASDGNTSWRYSSQDSGFSGRSDARDACGSEGTLANSDYDGDCFSADDYKRFHRPPDGLELDTDPSAADENDPEMNHNLQTVIDSFRELHQYASLRRPSKSKRYGKKRPQLFGHKRSHSAGNAVVFAVRTPTEPTAPILNNVAATSSSSSGGVGAFQATKNFLKRLYQSTTSREPSTTAAVNKKVADGGTDTTTSSVDSGYHGSDRFAPTLASVPSLAVAEADFGCSSPPLPPLPQSPPQSPPARPGPGLAGREFKSWNDVFDHLRREITTMRERDMRILRDFQQLEGRLCEMRTVKRPGGPSPIVEVAPNLEHDLAAERCLTESMPI</sequence>
<accession>A0A914V1S2</accession>
<protein>
    <submittedName>
        <fullName evidence="3">Uncharacterized protein</fullName>
    </submittedName>
</protein>
<evidence type="ECO:0000256" key="1">
    <source>
        <dbReference type="SAM" id="MobiDB-lite"/>
    </source>
</evidence>
<feature type="region of interest" description="Disordered" evidence="1">
    <location>
        <begin position="330"/>
        <end position="364"/>
    </location>
</feature>
<feature type="region of interest" description="Disordered" evidence="1">
    <location>
        <begin position="96"/>
        <end position="116"/>
    </location>
</feature>
<dbReference type="AlphaFoldDB" id="A0A914V1S2"/>
<dbReference type="Proteomes" id="UP000887566">
    <property type="component" value="Unplaced"/>
</dbReference>